<comment type="caution">
    <text evidence="1">The sequence shown here is derived from an EMBL/GenBank/DDBJ whole genome shotgun (WGS) entry which is preliminary data.</text>
</comment>
<evidence type="ECO:0000313" key="1">
    <source>
        <dbReference type="EMBL" id="MCI89663.1"/>
    </source>
</evidence>
<dbReference type="AlphaFoldDB" id="A0A392VQ97"/>
<proteinExistence type="predicted"/>
<organism evidence="1 2">
    <name type="scientific">Trifolium medium</name>
    <dbReference type="NCBI Taxonomy" id="97028"/>
    <lineage>
        <taxon>Eukaryota</taxon>
        <taxon>Viridiplantae</taxon>
        <taxon>Streptophyta</taxon>
        <taxon>Embryophyta</taxon>
        <taxon>Tracheophyta</taxon>
        <taxon>Spermatophyta</taxon>
        <taxon>Magnoliopsida</taxon>
        <taxon>eudicotyledons</taxon>
        <taxon>Gunneridae</taxon>
        <taxon>Pentapetalae</taxon>
        <taxon>rosids</taxon>
        <taxon>fabids</taxon>
        <taxon>Fabales</taxon>
        <taxon>Fabaceae</taxon>
        <taxon>Papilionoideae</taxon>
        <taxon>50 kb inversion clade</taxon>
        <taxon>NPAAA clade</taxon>
        <taxon>Hologalegina</taxon>
        <taxon>IRL clade</taxon>
        <taxon>Trifolieae</taxon>
        <taxon>Trifolium</taxon>
    </lineage>
</organism>
<protein>
    <submittedName>
        <fullName evidence="1">Uncharacterized protein</fullName>
    </submittedName>
</protein>
<reference evidence="1 2" key="1">
    <citation type="journal article" date="2018" name="Front. Plant Sci.">
        <title>Red Clover (Trifolium pratense) and Zigzag Clover (T. medium) - A Picture of Genomic Similarities and Differences.</title>
        <authorList>
            <person name="Dluhosova J."/>
            <person name="Istvanek J."/>
            <person name="Nedelnik J."/>
            <person name="Repkova J."/>
        </authorList>
    </citation>
    <scope>NUCLEOTIDE SEQUENCE [LARGE SCALE GENOMIC DNA]</scope>
    <source>
        <strain evidence="2">cv. 10/8</strain>
        <tissue evidence="1">Leaf</tissue>
    </source>
</reference>
<sequence>MKGSVKRFGFSVGSCSPAPPHSPLVDRVVNLEGARLLFRRVFNNLAVVRSPLLEAGVLGRWGF</sequence>
<feature type="non-terminal residue" evidence="1">
    <location>
        <position position="63"/>
    </location>
</feature>
<evidence type="ECO:0000313" key="2">
    <source>
        <dbReference type="Proteomes" id="UP000265520"/>
    </source>
</evidence>
<dbReference type="EMBL" id="LXQA011224965">
    <property type="protein sequence ID" value="MCI89663.1"/>
    <property type="molecule type" value="Genomic_DNA"/>
</dbReference>
<name>A0A392VQ97_9FABA</name>
<keyword evidence="2" id="KW-1185">Reference proteome</keyword>
<dbReference type="Proteomes" id="UP000265520">
    <property type="component" value="Unassembled WGS sequence"/>
</dbReference>
<accession>A0A392VQ97</accession>